<name>A0A4Z0WCI8_9GAMM</name>
<evidence type="ECO:0000313" key="10">
    <source>
        <dbReference type="EMBL" id="TGG92720.1"/>
    </source>
</evidence>
<evidence type="ECO:0000256" key="2">
    <source>
        <dbReference type="ARBA" id="ARBA00022475"/>
    </source>
</evidence>
<dbReference type="GO" id="GO:0005886">
    <property type="term" value="C:plasma membrane"/>
    <property type="evidence" value="ECO:0007669"/>
    <property type="project" value="UniProtKB-SubCell"/>
</dbReference>
<keyword evidence="11" id="KW-1185">Reference proteome</keyword>
<proteinExistence type="inferred from homology"/>
<dbReference type="PANTHER" id="PTHR37479">
    <property type="entry name" value="CELL DIVISION PROTEIN FTSL"/>
    <property type="match status" value="1"/>
</dbReference>
<keyword evidence="2 8" id="KW-1003">Cell membrane</keyword>
<comment type="similarity">
    <text evidence="8">Belongs to the FtsL family.</text>
</comment>
<evidence type="ECO:0000256" key="6">
    <source>
        <dbReference type="ARBA" id="ARBA00023136"/>
    </source>
</evidence>
<organism evidence="10 11">
    <name type="scientific">Natronospirillum operosum</name>
    <dbReference type="NCBI Taxonomy" id="2759953"/>
    <lineage>
        <taxon>Bacteria</taxon>
        <taxon>Pseudomonadati</taxon>
        <taxon>Pseudomonadota</taxon>
        <taxon>Gammaproteobacteria</taxon>
        <taxon>Oceanospirillales</taxon>
        <taxon>Natronospirillaceae</taxon>
        <taxon>Natronospirillum</taxon>
    </lineage>
</organism>
<accession>A0A4Z0WCI8</accession>
<comment type="function">
    <text evidence="8">Essential cell division protein. May link together the upstream cell division proteins, which are predominantly cytoplasmic, with the downstream cell division proteins, which are predominantly periplasmic.</text>
</comment>
<dbReference type="GO" id="GO:0032153">
    <property type="term" value="C:cell division site"/>
    <property type="evidence" value="ECO:0007669"/>
    <property type="project" value="UniProtKB-UniRule"/>
</dbReference>
<dbReference type="NCBIfam" id="TIGR02209">
    <property type="entry name" value="ftsL_broad"/>
    <property type="match status" value="1"/>
</dbReference>
<comment type="caution">
    <text evidence="10">The sequence shown here is derived from an EMBL/GenBank/DDBJ whole genome shotgun (WGS) entry which is preliminary data.</text>
</comment>
<dbReference type="PANTHER" id="PTHR37479:SF1">
    <property type="entry name" value="CELL DIVISION PROTEIN FTSL"/>
    <property type="match status" value="1"/>
</dbReference>
<dbReference type="HAMAP" id="MF_00910">
    <property type="entry name" value="FtsL"/>
    <property type="match status" value="1"/>
</dbReference>
<keyword evidence="5 8" id="KW-1133">Transmembrane helix</keyword>
<evidence type="ECO:0000256" key="5">
    <source>
        <dbReference type="ARBA" id="ARBA00022989"/>
    </source>
</evidence>
<keyword evidence="3 8" id="KW-0132">Cell division</keyword>
<evidence type="ECO:0000256" key="7">
    <source>
        <dbReference type="ARBA" id="ARBA00023306"/>
    </source>
</evidence>
<comment type="subunit">
    <text evidence="8">Part of a complex composed of FtsB, FtsL and FtsQ.</text>
</comment>
<dbReference type="RefSeq" id="WP_135483392.1">
    <property type="nucleotide sequence ID" value="NZ_SRMF01000004.1"/>
</dbReference>
<evidence type="ECO:0000256" key="9">
    <source>
        <dbReference type="NCBIfam" id="TIGR02209"/>
    </source>
</evidence>
<evidence type="ECO:0000256" key="3">
    <source>
        <dbReference type="ARBA" id="ARBA00022618"/>
    </source>
</evidence>
<keyword evidence="6 8" id="KW-0472">Membrane</keyword>
<gene>
    <name evidence="8 10" type="primary">ftsL</name>
    <name evidence="10" type="ORF">E4656_11325</name>
</gene>
<dbReference type="Proteomes" id="UP000297475">
    <property type="component" value="Unassembled WGS sequence"/>
</dbReference>
<keyword evidence="8" id="KW-0997">Cell inner membrane</keyword>
<reference evidence="10 11" key="1">
    <citation type="submission" date="2019-04" db="EMBL/GenBank/DDBJ databases">
        <title>Natronospirillum operosus gen. nov., sp. nov., a haloalkaliphilic satellite isolated from decaying biomass of laboratory culture of cyanobacterium Geitlerinema sp. and proposal of Natronospirillaceae fam. nov. and Saccharospirillaceae fam. nov.</title>
        <authorList>
            <person name="Kevbrin V."/>
            <person name="Boltyanskaya Y."/>
            <person name="Koziaeva V."/>
            <person name="Grouzdev D.S."/>
            <person name="Park M."/>
            <person name="Cho J."/>
        </authorList>
    </citation>
    <scope>NUCLEOTIDE SEQUENCE [LARGE SCALE GENOMIC DNA]</scope>
    <source>
        <strain evidence="10 11">G-116</strain>
    </source>
</reference>
<comment type="subcellular location">
    <subcellularLocation>
        <location evidence="8">Cell inner membrane</location>
        <topology evidence="8">Single-pass type II membrane protein</topology>
    </subcellularLocation>
    <subcellularLocation>
        <location evidence="1">Cell membrane</location>
        <topology evidence="1">Single-pass type II membrane protein</topology>
    </subcellularLocation>
    <text evidence="8">Localizes to the division septum where it forms a ring structure.</text>
</comment>
<evidence type="ECO:0000256" key="4">
    <source>
        <dbReference type="ARBA" id="ARBA00022692"/>
    </source>
</evidence>
<dbReference type="GO" id="GO:0043093">
    <property type="term" value="P:FtsZ-dependent cytokinesis"/>
    <property type="evidence" value="ECO:0007669"/>
    <property type="project" value="UniProtKB-UniRule"/>
</dbReference>
<protein>
    <recommendedName>
        <fullName evidence="8 9">Cell division protein FtsL</fullName>
    </recommendedName>
</protein>
<evidence type="ECO:0000256" key="8">
    <source>
        <dbReference type="HAMAP-Rule" id="MF_00910"/>
    </source>
</evidence>
<dbReference type="InterPro" id="IPR011922">
    <property type="entry name" value="Cell_div_FtsL"/>
</dbReference>
<evidence type="ECO:0000313" key="11">
    <source>
        <dbReference type="Proteomes" id="UP000297475"/>
    </source>
</evidence>
<keyword evidence="7 8" id="KW-0131">Cell cycle</keyword>
<dbReference type="AlphaFoldDB" id="A0A4Z0WCI8"/>
<evidence type="ECO:0000256" key="1">
    <source>
        <dbReference type="ARBA" id="ARBA00004401"/>
    </source>
</evidence>
<sequence length="90" mass="10236">MTLRPGWILLVIAIWLSGLGVVYSSHQTRHMHAEVNRLTQIHDDLMVEWGRLTLEQGALASPMLLEQRAGQLQLREPESAQIELLPEVSR</sequence>
<dbReference type="OrthoDB" id="5298556at2"/>
<dbReference type="Pfam" id="PF04999">
    <property type="entry name" value="FtsL"/>
    <property type="match status" value="1"/>
</dbReference>
<dbReference type="EMBL" id="SRMF01000004">
    <property type="protein sequence ID" value="TGG92720.1"/>
    <property type="molecule type" value="Genomic_DNA"/>
</dbReference>
<keyword evidence="4 8" id="KW-0812">Transmembrane</keyword>